<gene>
    <name evidence="1" type="ORF">F5148DRAFT_1205922</name>
</gene>
<keyword evidence="2" id="KW-1185">Reference proteome</keyword>
<protein>
    <submittedName>
        <fullName evidence="1">Uncharacterized protein</fullName>
    </submittedName>
</protein>
<dbReference type="Proteomes" id="UP001207468">
    <property type="component" value="Unassembled WGS sequence"/>
</dbReference>
<evidence type="ECO:0000313" key="1">
    <source>
        <dbReference type="EMBL" id="KAI9507330.1"/>
    </source>
</evidence>
<evidence type="ECO:0000313" key="2">
    <source>
        <dbReference type="Proteomes" id="UP001207468"/>
    </source>
</evidence>
<accession>A0ACC0U7L2</accession>
<comment type="caution">
    <text evidence="1">The sequence shown here is derived from an EMBL/GenBank/DDBJ whole genome shotgun (WGS) entry which is preliminary data.</text>
</comment>
<dbReference type="EMBL" id="JAGFNK010000130">
    <property type="protein sequence ID" value="KAI9507330.1"/>
    <property type="molecule type" value="Genomic_DNA"/>
</dbReference>
<name>A0ACC0U7L2_9AGAM</name>
<organism evidence="1 2">
    <name type="scientific">Russula earlei</name>
    <dbReference type="NCBI Taxonomy" id="71964"/>
    <lineage>
        <taxon>Eukaryota</taxon>
        <taxon>Fungi</taxon>
        <taxon>Dikarya</taxon>
        <taxon>Basidiomycota</taxon>
        <taxon>Agaricomycotina</taxon>
        <taxon>Agaricomycetes</taxon>
        <taxon>Russulales</taxon>
        <taxon>Russulaceae</taxon>
        <taxon>Russula</taxon>
    </lineage>
</organism>
<proteinExistence type="predicted"/>
<sequence>MMRIIRPFLSALAIILSLSLFPSSSIAQNVVSLVSPLPLEVRSPYLNFWTAVQTSASNTTSADFFFTEAFAGRTVLLRIDGVTHSVFGPLTFAGQSTVTGSSITPTRTIFTLQVGSVGVTVTFFSPIEPGDWVRQSIPFTYLSLDLNVTDGHPHDIQLYVHMQSGDFLATNAVESITWSTVTTGQSVYEVAQLQNQQLFSENTNAQAEWGQIYFATAQSDAVTYDVGSADTLISIFSGLGSLNTLPDSKSPVTGVGNTTTAFALARNLGTVTANASAAFAFGFVQDPAVQYVDPSGQSQLRVPYYKTSYSSPDNLIDAFIGDYADALSRGIQLEEVMANDTAQLPPDYYSTLLCLTTRLAYASTVLTVRQTSKGVLDSTDVMMFMKNIDTASDTNRVNPVEVLYNAFPMFMYFDPDLGGLLLEPLLRYQASSSYTKPYAALDAGTLYPNTSFTNAAHPQGVEQTANMLIMMYAHALASGDGNLIATYPDLMKKWTDYLIGATLYTTNQESADLLNINNQTNLAIKGIIAIMAMSFMSSSDADSTNYSTIAHEYYNQWTSLALASDKHLLVQYGDESSWSLGYNMFADIWLQTGLISQDIFTAHVNFLKTVNITSAPLTLSIAGVGIPLDSLRIDNVTYSSNMFAAGFADTKLQRLILSGMESHPEGEDISIFNTTFSAWSASPDLGSAYAPLMLSLPILAIVSNVNPSHGRSTGQKLGIAFGSLFGCALLAGLLVALFLFLRRRRRARHNLYLRRVYLGRRRRRSNANDMAATGDSVSLDFMPSLGMSKSMEAESELSCGWKNLEDYEYED</sequence>
<reference evidence="1" key="1">
    <citation type="submission" date="2021-03" db="EMBL/GenBank/DDBJ databases">
        <title>Evolutionary priming and transition to the ectomycorrhizal habit in an iconic lineage of mushroom-forming fungi: is preadaptation a requirement?</title>
        <authorList>
            <consortium name="DOE Joint Genome Institute"/>
            <person name="Looney B.P."/>
            <person name="Miyauchi S."/>
            <person name="Morin E."/>
            <person name="Drula E."/>
            <person name="Courty P.E."/>
            <person name="Chicoki N."/>
            <person name="Fauchery L."/>
            <person name="Kohler A."/>
            <person name="Kuo A."/>
            <person name="LaButti K."/>
            <person name="Pangilinan J."/>
            <person name="Lipzen A."/>
            <person name="Riley R."/>
            <person name="Andreopoulos W."/>
            <person name="He G."/>
            <person name="Johnson J."/>
            <person name="Barry K.W."/>
            <person name="Grigoriev I.V."/>
            <person name="Nagy L."/>
            <person name="Hibbett D."/>
            <person name="Henrissat B."/>
            <person name="Matheny P.B."/>
            <person name="Labbe J."/>
            <person name="Martin A.F."/>
        </authorList>
    </citation>
    <scope>NUCLEOTIDE SEQUENCE</scope>
    <source>
        <strain evidence="1">BPL698</strain>
    </source>
</reference>